<organism evidence="2 3">
    <name type="scientific">Williamwhitmania taraxaci</name>
    <dbReference type="NCBI Taxonomy" id="1640674"/>
    <lineage>
        <taxon>Bacteria</taxon>
        <taxon>Pseudomonadati</taxon>
        <taxon>Bacteroidota</taxon>
        <taxon>Bacteroidia</taxon>
        <taxon>Bacteroidales</taxon>
        <taxon>Williamwhitmaniaceae</taxon>
        <taxon>Williamwhitmania</taxon>
    </lineage>
</organism>
<keyword evidence="1" id="KW-0472">Membrane</keyword>
<feature type="transmembrane region" description="Helical" evidence="1">
    <location>
        <begin position="134"/>
        <end position="151"/>
    </location>
</feature>
<protein>
    <submittedName>
        <fullName evidence="2">Uncharacterized protein</fullName>
    </submittedName>
</protein>
<name>A0A1G6GTL1_9BACT</name>
<feature type="transmembrane region" description="Helical" evidence="1">
    <location>
        <begin position="108"/>
        <end position="128"/>
    </location>
</feature>
<evidence type="ECO:0000313" key="3">
    <source>
        <dbReference type="Proteomes" id="UP000199452"/>
    </source>
</evidence>
<dbReference type="EMBL" id="FMYP01000004">
    <property type="protein sequence ID" value="SDB85274.1"/>
    <property type="molecule type" value="Genomic_DNA"/>
</dbReference>
<sequence length="168" mass="18648">MRYIFHYYPGKIVYLRPQNILKVKRLNSIHFTALMVVIISGLSLVAIRLLFHIQPVVNPMISYTADIIAIVASIGSILGGNALAKEAMGDLNYKTDITIKMKIFQVAFIKKMILIGLGGVLCAVAYFLTGKNTALMLLGMLVIYMLVSRPAKFRVSETINVAEEDLPE</sequence>
<feature type="transmembrane region" description="Helical" evidence="1">
    <location>
        <begin position="31"/>
        <end position="51"/>
    </location>
</feature>
<dbReference type="AlphaFoldDB" id="A0A1G6GTL1"/>
<accession>A0A1G6GTL1</accession>
<gene>
    <name evidence="2" type="ORF">SAMN05216323_10046</name>
</gene>
<proteinExistence type="predicted"/>
<keyword evidence="1" id="KW-1133">Transmembrane helix</keyword>
<feature type="transmembrane region" description="Helical" evidence="1">
    <location>
        <begin position="63"/>
        <end position="84"/>
    </location>
</feature>
<dbReference type="Proteomes" id="UP000199452">
    <property type="component" value="Unassembled WGS sequence"/>
</dbReference>
<keyword evidence="1" id="KW-0812">Transmembrane</keyword>
<evidence type="ECO:0000256" key="1">
    <source>
        <dbReference type="SAM" id="Phobius"/>
    </source>
</evidence>
<keyword evidence="3" id="KW-1185">Reference proteome</keyword>
<evidence type="ECO:0000313" key="2">
    <source>
        <dbReference type="EMBL" id="SDB85274.1"/>
    </source>
</evidence>
<reference evidence="2 3" key="1">
    <citation type="submission" date="2016-09" db="EMBL/GenBank/DDBJ databases">
        <authorList>
            <person name="Capua I."/>
            <person name="De Benedictis P."/>
            <person name="Joannis T."/>
            <person name="Lombin L.H."/>
            <person name="Cattoli G."/>
        </authorList>
    </citation>
    <scope>NUCLEOTIDE SEQUENCE [LARGE SCALE GENOMIC DNA]</scope>
    <source>
        <strain evidence="2 3">A7P-90m</strain>
    </source>
</reference>